<evidence type="ECO:0000256" key="1">
    <source>
        <dbReference type="ARBA" id="ARBA00004141"/>
    </source>
</evidence>
<dbReference type="OrthoDB" id="2901184at2759"/>
<sequence>MAQEKLNPPSTTGAVSLRERLHHFTWAWFTLTMSTGGIALLFAVTPHTFRGLTTIGTIIFILDLVLFVLLSAFILARFIMFPGTFTQSVYHPTESLFIPTFFITISTIISCIQKYGYPSTGPWLVVTLRILFWMYVAITFTTAVLQYHLLFTGRPLTLQSMTPAWILPVFPVMLSGVVASVISGSQPPHHAIPILIAGTTFQGLGLLISVFMYSNYVGRLMSNGLPSPNTRPGMFISVGPPSFTGLAFIGMANAAIEVFPHTFVLGTVAVPTAQVLKIVAVFLAIVLWSLSLFFFCISLLATLDGIKQMSFHLTWWSFVFPNTGFIIAMIEIGTAIDSQAILWISSVATVLQVVMWLLVFVAHARAVAKKQVLWPGKDEDHDC</sequence>
<dbReference type="CDD" id="cd09317">
    <property type="entry name" value="TDT_Mae1_like"/>
    <property type="match status" value="1"/>
</dbReference>
<dbReference type="Gene3D" id="1.50.10.150">
    <property type="entry name" value="Voltage-dependent anion channel"/>
    <property type="match status" value="1"/>
</dbReference>
<feature type="transmembrane region" description="Helical" evidence="5">
    <location>
        <begin position="123"/>
        <end position="145"/>
    </location>
</feature>
<feature type="transmembrane region" description="Helical" evidence="5">
    <location>
        <begin position="51"/>
        <end position="75"/>
    </location>
</feature>
<keyword evidence="3 5" id="KW-1133">Transmembrane helix</keyword>
<accession>A0A8H6G675</accession>
<comment type="subcellular location">
    <subcellularLocation>
        <location evidence="1">Membrane</location>
        <topology evidence="1">Multi-pass membrane protein</topology>
    </subcellularLocation>
</comment>
<evidence type="ECO:0008006" key="8">
    <source>
        <dbReference type="Google" id="ProtNLM"/>
    </source>
</evidence>
<evidence type="ECO:0000256" key="3">
    <source>
        <dbReference type="ARBA" id="ARBA00022989"/>
    </source>
</evidence>
<evidence type="ECO:0000256" key="4">
    <source>
        <dbReference type="ARBA" id="ARBA00023136"/>
    </source>
</evidence>
<name>A0A8H6G675_9LECA</name>
<protein>
    <recommendedName>
        <fullName evidence="8">C4-dicarboxylate transporter/malic acid transport protein</fullName>
    </recommendedName>
</protein>
<dbReference type="PANTHER" id="PTHR31162">
    <property type="entry name" value="MALIC ACID TRANSPORT PROTEIN-RELATED"/>
    <property type="match status" value="1"/>
</dbReference>
<dbReference type="InterPro" id="IPR030185">
    <property type="entry name" value="Mae1"/>
</dbReference>
<feature type="transmembrane region" description="Helical" evidence="5">
    <location>
        <begin position="313"/>
        <end position="334"/>
    </location>
</feature>
<dbReference type="GO" id="GO:0016020">
    <property type="term" value="C:membrane"/>
    <property type="evidence" value="ECO:0007669"/>
    <property type="project" value="UniProtKB-SubCell"/>
</dbReference>
<dbReference type="GeneID" id="59282598"/>
<evidence type="ECO:0000313" key="6">
    <source>
        <dbReference type="EMBL" id="KAF6241126.1"/>
    </source>
</evidence>
<organism evidence="6 7">
    <name type="scientific">Letharia columbiana</name>
    <dbReference type="NCBI Taxonomy" id="112416"/>
    <lineage>
        <taxon>Eukaryota</taxon>
        <taxon>Fungi</taxon>
        <taxon>Dikarya</taxon>
        <taxon>Ascomycota</taxon>
        <taxon>Pezizomycotina</taxon>
        <taxon>Lecanoromycetes</taxon>
        <taxon>OSLEUM clade</taxon>
        <taxon>Lecanoromycetidae</taxon>
        <taxon>Lecanorales</taxon>
        <taxon>Lecanorineae</taxon>
        <taxon>Parmeliaceae</taxon>
        <taxon>Letharia</taxon>
    </lineage>
</organism>
<keyword evidence="7" id="KW-1185">Reference proteome</keyword>
<evidence type="ECO:0000256" key="2">
    <source>
        <dbReference type="ARBA" id="ARBA00022692"/>
    </source>
</evidence>
<proteinExistence type="predicted"/>
<gene>
    <name evidence="6" type="ORF">HO173_000920</name>
</gene>
<feature type="transmembrane region" description="Helical" evidence="5">
    <location>
        <begin position="26"/>
        <end position="45"/>
    </location>
</feature>
<feature type="transmembrane region" description="Helical" evidence="5">
    <location>
        <begin position="276"/>
        <end position="301"/>
    </location>
</feature>
<evidence type="ECO:0000256" key="5">
    <source>
        <dbReference type="SAM" id="Phobius"/>
    </source>
</evidence>
<dbReference type="RefSeq" id="XP_037170374.1">
    <property type="nucleotide sequence ID" value="XM_037302867.1"/>
</dbReference>
<dbReference type="AlphaFoldDB" id="A0A8H6G675"/>
<feature type="transmembrane region" description="Helical" evidence="5">
    <location>
        <begin position="96"/>
        <end position="117"/>
    </location>
</feature>
<dbReference type="Pfam" id="PF03595">
    <property type="entry name" value="SLAC1"/>
    <property type="match status" value="1"/>
</dbReference>
<dbReference type="PANTHER" id="PTHR31162:SF0">
    <property type="entry name" value="MALIC ACID TRANSPORT PROTEIN"/>
    <property type="match status" value="1"/>
</dbReference>
<dbReference type="GO" id="GO:0015140">
    <property type="term" value="F:malate transmembrane transporter activity"/>
    <property type="evidence" value="ECO:0007669"/>
    <property type="project" value="InterPro"/>
</dbReference>
<dbReference type="InterPro" id="IPR004695">
    <property type="entry name" value="SLAC1/Mae1/Ssu1/TehA"/>
</dbReference>
<dbReference type="EMBL" id="JACCJC010000002">
    <property type="protein sequence ID" value="KAF6241126.1"/>
    <property type="molecule type" value="Genomic_DNA"/>
</dbReference>
<dbReference type="Proteomes" id="UP000578531">
    <property type="component" value="Unassembled WGS sequence"/>
</dbReference>
<feature type="transmembrane region" description="Helical" evidence="5">
    <location>
        <begin position="191"/>
        <end position="213"/>
    </location>
</feature>
<evidence type="ECO:0000313" key="7">
    <source>
        <dbReference type="Proteomes" id="UP000578531"/>
    </source>
</evidence>
<comment type="caution">
    <text evidence="6">The sequence shown here is derived from an EMBL/GenBank/DDBJ whole genome shotgun (WGS) entry which is preliminary data.</text>
</comment>
<feature type="transmembrane region" description="Helical" evidence="5">
    <location>
        <begin position="165"/>
        <end position="185"/>
    </location>
</feature>
<reference evidence="6 7" key="1">
    <citation type="journal article" date="2020" name="Genomics">
        <title>Complete, high-quality genomes from long-read metagenomic sequencing of two wolf lichen thalli reveals enigmatic genome architecture.</title>
        <authorList>
            <person name="McKenzie S.K."/>
            <person name="Walston R.F."/>
            <person name="Allen J.L."/>
        </authorList>
    </citation>
    <scope>NUCLEOTIDE SEQUENCE [LARGE SCALE GENOMIC DNA]</scope>
    <source>
        <strain evidence="6">WasteWater2</strain>
    </source>
</reference>
<feature type="transmembrane region" description="Helical" evidence="5">
    <location>
        <begin position="340"/>
        <end position="361"/>
    </location>
</feature>
<keyword evidence="2 5" id="KW-0812">Transmembrane</keyword>
<dbReference type="InterPro" id="IPR038665">
    <property type="entry name" value="Voltage-dep_anion_channel_sf"/>
</dbReference>
<keyword evidence="4 5" id="KW-0472">Membrane</keyword>